<evidence type="ECO:0008006" key="4">
    <source>
        <dbReference type="Google" id="ProtNLM"/>
    </source>
</evidence>
<feature type="compositionally biased region" description="Low complexity" evidence="1">
    <location>
        <begin position="506"/>
        <end position="519"/>
    </location>
</feature>
<dbReference type="InterPro" id="IPR032675">
    <property type="entry name" value="LRR_dom_sf"/>
</dbReference>
<evidence type="ECO:0000313" key="3">
    <source>
        <dbReference type="Proteomes" id="UP001385951"/>
    </source>
</evidence>
<dbReference type="AlphaFoldDB" id="A0AAW0GNK5"/>
<feature type="compositionally biased region" description="Acidic residues" evidence="1">
    <location>
        <begin position="525"/>
        <end position="545"/>
    </location>
</feature>
<name>A0AAW0GNK5_9APHY</name>
<protein>
    <recommendedName>
        <fullName evidence="4">F-box domain-containing protein</fullName>
    </recommendedName>
</protein>
<comment type="caution">
    <text evidence="2">The sequence shown here is derived from an EMBL/GenBank/DDBJ whole genome shotgun (WGS) entry which is preliminary data.</text>
</comment>
<dbReference type="Gene3D" id="3.80.10.10">
    <property type="entry name" value="Ribonuclease Inhibitor"/>
    <property type="match status" value="1"/>
</dbReference>
<reference evidence="2 3" key="1">
    <citation type="submission" date="2022-09" db="EMBL/GenBank/DDBJ databases">
        <authorList>
            <person name="Palmer J.M."/>
        </authorList>
    </citation>
    <scope>NUCLEOTIDE SEQUENCE [LARGE SCALE GENOMIC DNA]</scope>
    <source>
        <strain evidence="2 3">DSM 7382</strain>
    </source>
</reference>
<sequence>MSFGHFLLEFFRYNDVAGEPLSRSRLHTDALKDILRGHTPCYSLAYILKEILNDPMAYPKRGVDKEEAFSPAAPYPMIAASALSTMVTELARTRRLAYMDEVSKSMLVPYMTEDLDSEPLYMVPSPVNPSPMMRMHDIGLQLIFDVLTPSAEDLSPTPYRGPDSLWAQRIRTWKAVALVSRRWNLLANPYLYRYVGLRRVGQLLALVRTLKSTDGFGNMIKHLSFSCFVPNEWDSVTNESISYLLTKCPNIHSLSLMENFSQWLHTFRQDGTRRCQISDETIQAATSITDVSYCYIAPNDVANLSQYHVFSSLPNITSLTLNMEYPSSPSYLTCLFDLQQGHLDEIRANPAAYQDLPFLQGLDPRLKHLRIDGGLWFRDRCHIISQRLLHLNLFERFTNLHLVIDDHYNMEGKAITGRLDVWKNFEYPCQGGSKFYTCFCEQPSTPGLRFLHRHLRHFLPNLPFTFPPDAIDHDSPDEDVHNFFRTRLRVASDVVTFCDEYWENPSWESESQSSDQGSSVHDEDSTNEDSDAYVPESDDDSDSDDVWSYYSDDNNIDMVQLTEEEALERLMPVS</sequence>
<proteinExistence type="predicted"/>
<dbReference type="EMBL" id="JASBNA010000002">
    <property type="protein sequence ID" value="KAK7694346.1"/>
    <property type="molecule type" value="Genomic_DNA"/>
</dbReference>
<organism evidence="2 3">
    <name type="scientific">Cerrena zonata</name>
    <dbReference type="NCBI Taxonomy" id="2478898"/>
    <lineage>
        <taxon>Eukaryota</taxon>
        <taxon>Fungi</taxon>
        <taxon>Dikarya</taxon>
        <taxon>Basidiomycota</taxon>
        <taxon>Agaricomycotina</taxon>
        <taxon>Agaricomycetes</taxon>
        <taxon>Polyporales</taxon>
        <taxon>Cerrenaceae</taxon>
        <taxon>Cerrena</taxon>
    </lineage>
</organism>
<gene>
    <name evidence="2" type="ORF">QCA50_001531</name>
</gene>
<feature type="region of interest" description="Disordered" evidence="1">
    <location>
        <begin position="506"/>
        <end position="549"/>
    </location>
</feature>
<accession>A0AAW0GNK5</accession>
<evidence type="ECO:0000313" key="2">
    <source>
        <dbReference type="EMBL" id="KAK7694346.1"/>
    </source>
</evidence>
<evidence type="ECO:0000256" key="1">
    <source>
        <dbReference type="SAM" id="MobiDB-lite"/>
    </source>
</evidence>
<keyword evidence="3" id="KW-1185">Reference proteome</keyword>
<dbReference type="Proteomes" id="UP001385951">
    <property type="component" value="Unassembled WGS sequence"/>
</dbReference>